<dbReference type="EMBL" id="PGOL01000426">
    <property type="protein sequence ID" value="PKI70841.1"/>
    <property type="molecule type" value="Genomic_DNA"/>
</dbReference>
<name>A0A2I0KQU7_PUNGR</name>
<feature type="region of interest" description="Disordered" evidence="1">
    <location>
        <begin position="1"/>
        <end position="51"/>
    </location>
</feature>
<accession>A0A2I0KQU7</accession>
<organism evidence="2 3">
    <name type="scientific">Punica granatum</name>
    <name type="common">Pomegranate</name>
    <dbReference type="NCBI Taxonomy" id="22663"/>
    <lineage>
        <taxon>Eukaryota</taxon>
        <taxon>Viridiplantae</taxon>
        <taxon>Streptophyta</taxon>
        <taxon>Embryophyta</taxon>
        <taxon>Tracheophyta</taxon>
        <taxon>Spermatophyta</taxon>
        <taxon>Magnoliopsida</taxon>
        <taxon>eudicotyledons</taxon>
        <taxon>Gunneridae</taxon>
        <taxon>Pentapetalae</taxon>
        <taxon>rosids</taxon>
        <taxon>malvids</taxon>
        <taxon>Myrtales</taxon>
        <taxon>Lythraceae</taxon>
        <taxon>Punica</taxon>
    </lineage>
</organism>
<evidence type="ECO:0000313" key="3">
    <source>
        <dbReference type="Proteomes" id="UP000233551"/>
    </source>
</evidence>
<keyword evidence="3" id="KW-1185">Reference proteome</keyword>
<evidence type="ECO:0000256" key="1">
    <source>
        <dbReference type="SAM" id="MobiDB-lite"/>
    </source>
</evidence>
<dbReference type="AlphaFoldDB" id="A0A2I0KQU7"/>
<protein>
    <submittedName>
        <fullName evidence="2">Uncharacterized protein</fullName>
    </submittedName>
</protein>
<sequence length="177" mass="19398">MGHPQAWSSKRSSLASGPRGTVFVGRSPRKTSNSSISARFKGSSPRHTPSYRGAIRSWHVQTLPWRDLGRGPVEVRTHLRIDTFTRLSLGIGAFRGNATMHFCTTGESCQPSRVDHSQSSPLHGETCCDQSSFIPATHPVRQASHANLRGQATCGLHPSSMAMRATDRGPTHFPRRD</sequence>
<gene>
    <name evidence="2" type="ORF">CRG98_008732</name>
</gene>
<proteinExistence type="predicted"/>
<reference evidence="2 3" key="1">
    <citation type="submission" date="2017-11" db="EMBL/GenBank/DDBJ databases">
        <title>De-novo sequencing of pomegranate (Punica granatum L.) genome.</title>
        <authorList>
            <person name="Akparov Z."/>
            <person name="Amiraslanov A."/>
            <person name="Hajiyeva S."/>
            <person name="Abbasov M."/>
            <person name="Kaur K."/>
            <person name="Hamwieh A."/>
            <person name="Solovyev V."/>
            <person name="Salamov A."/>
            <person name="Braich B."/>
            <person name="Kosarev P."/>
            <person name="Mahmoud A."/>
            <person name="Hajiyev E."/>
            <person name="Babayeva S."/>
            <person name="Izzatullayeva V."/>
            <person name="Mammadov A."/>
            <person name="Mammadov A."/>
            <person name="Sharifova S."/>
            <person name="Ojaghi J."/>
            <person name="Eynullazada K."/>
            <person name="Bayramov B."/>
            <person name="Abdulazimova A."/>
            <person name="Shahmuradov I."/>
        </authorList>
    </citation>
    <scope>NUCLEOTIDE SEQUENCE [LARGE SCALE GENOMIC DNA]</scope>
    <source>
        <strain evidence="3">cv. AG2017</strain>
        <tissue evidence="2">Leaf</tissue>
    </source>
</reference>
<feature type="compositionally biased region" description="Polar residues" evidence="1">
    <location>
        <begin position="1"/>
        <end position="15"/>
    </location>
</feature>
<comment type="caution">
    <text evidence="2">The sequence shown here is derived from an EMBL/GenBank/DDBJ whole genome shotgun (WGS) entry which is preliminary data.</text>
</comment>
<evidence type="ECO:0000313" key="2">
    <source>
        <dbReference type="EMBL" id="PKI70841.1"/>
    </source>
</evidence>
<dbReference type="Proteomes" id="UP000233551">
    <property type="component" value="Unassembled WGS sequence"/>
</dbReference>